<feature type="region of interest" description="Disordered" evidence="1">
    <location>
        <begin position="332"/>
        <end position="409"/>
    </location>
</feature>
<dbReference type="AlphaFoldDB" id="A0A2N3NLK7"/>
<dbReference type="OrthoDB" id="3357341at2759"/>
<evidence type="ECO:0000313" key="3">
    <source>
        <dbReference type="Proteomes" id="UP000233524"/>
    </source>
</evidence>
<protein>
    <submittedName>
        <fullName evidence="2">Uncharacterized protein</fullName>
    </submittedName>
</protein>
<feature type="compositionally biased region" description="Basic residues" evidence="1">
    <location>
        <begin position="430"/>
        <end position="443"/>
    </location>
</feature>
<reference evidence="2 3" key="1">
    <citation type="journal article" date="2017" name="G3 (Bethesda)">
        <title>First Draft Genome Sequence of the Pathogenic Fungus Lomentospora prolificans (Formerly Scedosporium prolificans).</title>
        <authorList>
            <person name="Luo R."/>
            <person name="Zimin A."/>
            <person name="Workman R."/>
            <person name="Fan Y."/>
            <person name="Pertea G."/>
            <person name="Grossman N."/>
            <person name="Wear M.P."/>
            <person name="Jia B."/>
            <person name="Miller H."/>
            <person name="Casadevall A."/>
            <person name="Timp W."/>
            <person name="Zhang S.X."/>
            <person name="Salzberg S.L."/>
        </authorList>
    </citation>
    <scope>NUCLEOTIDE SEQUENCE [LARGE SCALE GENOMIC DNA]</scope>
    <source>
        <strain evidence="2 3">JHH-5317</strain>
    </source>
</reference>
<dbReference type="STRING" id="41688.A0A2N3NLK7"/>
<feature type="region of interest" description="Disordered" evidence="1">
    <location>
        <begin position="234"/>
        <end position="262"/>
    </location>
</feature>
<name>A0A2N3NLK7_9PEZI</name>
<dbReference type="InParanoid" id="A0A2N3NLK7"/>
<feature type="compositionally biased region" description="Low complexity" evidence="1">
    <location>
        <begin position="375"/>
        <end position="398"/>
    </location>
</feature>
<sequence>MLDENLPTFRFQPSKDSPTNTLLLFSERGSDPTPAFLLRRPDPAAPASRAKYALALADPTFPSIIIRRSPRRARMVPPVPDTVSLSLYDPDQTVVIRRVQSGWNRSESWEFEMPERTFKVPSASLLDRDQQADSAKDPTVPKIMFRWKKDGRISKDMTCYLVGRSVDGKKSREPDITIALFSQGKTDAVTIYEPNMRRVELEDRKGLEVVLLLGAEVIRSLYISPKADVFNLSGPGAASASPPGRRRKNSRPSTATPRHPRHVWRYNLETKRLQAAVAEDEKRKAKERERRDREEQERIRKMLKDEENERRRREAEIEKETERLRKEYGVEGQAIPAHAANNPPPGAWPQRPVSAGPYAYGQWAPPPPGGSGQHQVQFAAPPAQTQQPGPSGQGQNQHQGHKKKIEGLVSTLQPYAAEAAAGVSGLLHRNDKKKVQKKRSVHF</sequence>
<feature type="compositionally biased region" description="Low complexity" evidence="1">
    <location>
        <begin position="234"/>
        <end position="243"/>
    </location>
</feature>
<keyword evidence="3" id="KW-1185">Reference proteome</keyword>
<dbReference type="EMBL" id="NLAX01000001">
    <property type="protein sequence ID" value="PKS13314.1"/>
    <property type="molecule type" value="Genomic_DNA"/>
</dbReference>
<feature type="region of interest" description="Disordered" evidence="1">
    <location>
        <begin position="424"/>
        <end position="443"/>
    </location>
</feature>
<organism evidence="2 3">
    <name type="scientific">Lomentospora prolificans</name>
    <dbReference type="NCBI Taxonomy" id="41688"/>
    <lineage>
        <taxon>Eukaryota</taxon>
        <taxon>Fungi</taxon>
        <taxon>Dikarya</taxon>
        <taxon>Ascomycota</taxon>
        <taxon>Pezizomycotina</taxon>
        <taxon>Sordariomycetes</taxon>
        <taxon>Hypocreomycetidae</taxon>
        <taxon>Microascales</taxon>
        <taxon>Microascaceae</taxon>
        <taxon>Lomentospora</taxon>
    </lineage>
</organism>
<evidence type="ECO:0000313" key="2">
    <source>
        <dbReference type="EMBL" id="PKS13314.1"/>
    </source>
</evidence>
<gene>
    <name evidence="2" type="ORF">jhhlp_000085</name>
</gene>
<evidence type="ECO:0000256" key="1">
    <source>
        <dbReference type="SAM" id="MobiDB-lite"/>
    </source>
</evidence>
<dbReference type="Proteomes" id="UP000233524">
    <property type="component" value="Unassembled WGS sequence"/>
</dbReference>
<dbReference type="VEuPathDB" id="FungiDB:jhhlp_000085"/>
<accession>A0A2N3NLK7</accession>
<proteinExistence type="predicted"/>
<feature type="region of interest" description="Disordered" evidence="1">
    <location>
        <begin position="275"/>
        <end position="296"/>
    </location>
</feature>
<feature type="compositionally biased region" description="Basic and acidic residues" evidence="1">
    <location>
        <begin position="279"/>
        <end position="296"/>
    </location>
</feature>
<comment type="caution">
    <text evidence="2">The sequence shown here is derived from an EMBL/GenBank/DDBJ whole genome shotgun (WGS) entry which is preliminary data.</text>
</comment>